<protein>
    <submittedName>
        <fullName evidence="1">Transposase</fullName>
    </submittedName>
</protein>
<dbReference type="RefSeq" id="WP_164647801.1">
    <property type="nucleotide sequence ID" value="NZ_CP047475.1"/>
</dbReference>
<proteinExistence type="predicted"/>
<dbReference type="GO" id="GO:0004803">
    <property type="term" value="F:transposase activity"/>
    <property type="evidence" value="ECO:0007669"/>
    <property type="project" value="InterPro"/>
</dbReference>
<dbReference type="PANTHER" id="PTHR34322:SF2">
    <property type="entry name" value="TRANSPOSASE IS200-LIKE DOMAIN-CONTAINING PROTEIN"/>
    <property type="match status" value="1"/>
</dbReference>
<sequence>MFSEVNEYQSDFMTTARKQLVDLNTTPYYHCVSRCVRQSFLCGVDKLSGRCYEHRKAWVEQRIYDLASMYCIDICAYAVMSNHYHLVVCINRDKAKSLDAHEVVLRWSMAHSLPDVIKKWQVGVPLDKAEQGAFDNFISRWRARLCDLSWFMKELNYDIARKANQEDECKGHFWEGRYKSQALLDESALIAAMAYADLNPVRAGVSNDPLSSEYTSIRRRVVSLANNQSQPDGLSAFRGNTIRKTDAGLPFKLIDYIELLDWSSKQFRPGKKTIKQNCPNILDRLKLREANWFNAITLLERKRSHFIGTKDNIDRRKIQLRLRRASGFCLNK</sequence>
<dbReference type="Proteomes" id="UP000464262">
    <property type="component" value="Chromosome 1"/>
</dbReference>
<dbReference type="SUPFAM" id="SSF143422">
    <property type="entry name" value="Transposase IS200-like"/>
    <property type="match status" value="1"/>
</dbReference>
<dbReference type="InterPro" id="IPR036515">
    <property type="entry name" value="Transposase_17_sf"/>
</dbReference>
<dbReference type="GO" id="GO:0006313">
    <property type="term" value="P:DNA transposition"/>
    <property type="evidence" value="ECO:0007669"/>
    <property type="project" value="InterPro"/>
</dbReference>
<evidence type="ECO:0000313" key="2">
    <source>
        <dbReference type="Proteomes" id="UP000464262"/>
    </source>
</evidence>
<dbReference type="EMBL" id="CP047475">
    <property type="protein sequence ID" value="QIA62907.1"/>
    <property type="molecule type" value="Genomic_DNA"/>
</dbReference>
<evidence type="ECO:0000313" key="1">
    <source>
        <dbReference type="EMBL" id="QIA62907.1"/>
    </source>
</evidence>
<reference evidence="1 2" key="1">
    <citation type="submission" date="2020-01" db="EMBL/GenBank/DDBJ databases">
        <title>Whole genome and functional gene identification of agarase of Vibrio HN897.</title>
        <authorList>
            <person name="Liu Y."/>
            <person name="Zhao Z."/>
        </authorList>
    </citation>
    <scope>NUCLEOTIDE SEQUENCE [LARGE SCALE GENOMIC DNA]</scope>
    <source>
        <strain evidence="1 2">HN897</strain>
    </source>
</reference>
<dbReference type="GO" id="GO:0003677">
    <property type="term" value="F:DNA binding"/>
    <property type="evidence" value="ECO:0007669"/>
    <property type="project" value="InterPro"/>
</dbReference>
<name>A0A7Z2T268_9VIBR</name>
<dbReference type="PANTHER" id="PTHR34322">
    <property type="entry name" value="TRANSPOSASE, Y1_TNP DOMAIN-CONTAINING"/>
    <property type="match status" value="1"/>
</dbReference>
<accession>A0A7Z2T268</accession>
<gene>
    <name evidence="1" type="ORF">GT360_04965</name>
</gene>
<dbReference type="KEGG" id="vas:GT360_04965"/>
<organism evidence="1 2">
    <name type="scientific">Vibrio astriarenae</name>
    <dbReference type="NCBI Taxonomy" id="1481923"/>
    <lineage>
        <taxon>Bacteria</taxon>
        <taxon>Pseudomonadati</taxon>
        <taxon>Pseudomonadota</taxon>
        <taxon>Gammaproteobacteria</taxon>
        <taxon>Vibrionales</taxon>
        <taxon>Vibrionaceae</taxon>
        <taxon>Vibrio</taxon>
    </lineage>
</organism>
<dbReference type="AlphaFoldDB" id="A0A7Z2T268"/>
<keyword evidence="2" id="KW-1185">Reference proteome</keyword>
<dbReference type="Gene3D" id="3.30.70.1290">
    <property type="entry name" value="Transposase IS200-like"/>
    <property type="match status" value="1"/>
</dbReference>